<organism evidence="1 2">
    <name type="scientific">Roseiarcus fermentans</name>
    <dbReference type="NCBI Taxonomy" id="1473586"/>
    <lineage>
        <taxon>Bacteria</taxon>
        <taxon>Pseudomonadati</taxon>
        <taxon>Pseudomonadota</taxon>
        <taxon>Alphaproteobacteria</taxon>
        <taxon>Hyphomicrobiales</taxon>
        <taxon>Roseiarcaceae</taxon>
        <taxon>Roseiarcus</taxon>
    </lineage>
</organism>
<dbReference type="AlphaFoldDB" id="A0A366FNN9"/>
<accession>A0A366FNN9</accession>
<dbReference type="Proteomes" id="UP000253529">
    <property type="component" value="Unassembled WGS sequence"/>
</dbReference>
<reference evidence="1 2" key="1">
    <citation type="submission" date="2018-06" db="EMBL/GenBank/DDBJ databases">
        <title>Genomic Encyclopedia of Type Strains, Phase IV (KMG-IV): sequencing the most valuable type-strain genomes for metagenomic binning, comparative biology and taxonomic classification.</title>
        <authorList>
            <person name="Goeker M."/>
        </authorList>
    </citation>
    <scope>NUCLEOTIDE SEQUENCE [LARGE SCALE GENOMIC DNA]</scope>
    <source>
        <strain evidence="1 2">DSM 24875</strain>
    </source>
</reference>
<dbReference type="InterPro" id="IPR019270">
    <property type="entry name" value="DUF2283"/>
</dbReference>
<name>A0A366FNN9_9HYPH</name>
<sequence>MNTRPSEAVLVVHFCAAKVDRVDDVEGVRVGYDDGGLIVDVAVPARNAPALLDFGRHDGGAFPARVTYDATADAIAVDLDTSPYADSDEVAPGLIVDRDVDGLVRGLEILNASRLLSAEAMSGVRKRAILL</sequence>
<dbReference type="PANTHER" id="PTHR37029">
    <property type="entry name" value="SSR1768 PROTEIN"/>
    <property type="match status" value="1"/>
</dbReference>
<evidence type="ECO:0000313" key="2">
    <source>
        <dbReference type="Proteomes" id="UP000253529"/>
    </source>
</evidence>
<dbReference type="PANTHER" id="PTHR37029:SF1">
    <property type="entry name" value="SSR1768 PROTEIN"/>
    <property type="match status" value="1"/>
</dbReference>
<dbReference type="OrthoDB" id="9799670at2"/>
<comment type="caution">
    <text evidence="1">The sequence shown here is derived from an EMBL/GenBank/DDBJ whole genome shotgun (WGS) entry which is preliminary data.</text>
</comment>
<protein>
    <submittedName>
        <fullName evidence="1">Uncharacterized protein YuzE</fullName>
    </submittedName>
</protein>
<proteinExistence type="predicted"/>
<dbReference type="Pfam" id="PF10049">
    <property type="entry name" value="DUF2283"/>
    <property type="match status" value="1"/>
</dbReference>
<evidence type="ECO:0000313" key="1">
    <source>
        <dbReference type="EMBL" id="RBP15746.1"/>
    </source>
</evidence>
<keyword evidence="2" id="KW-1185">Reference proteome</keyword>
<gene>
    <name evidence="1" type="ORF">DFR50_10715</name>
</gene>
<dbReference type="EMBL" id="QNRK01000007">
    <property type="protein sequence ID" value="RBP15746.1"/>
    <property type="molecule type" value="Genomic_DNA"/>
</dbReference>